<feature type="compositionally biased region" description="Acidic residues" evidence="1">
    <location>
        <begin position="753"/>
        <end position="770"/>
    </location>
</feature>
<protein>
    <submittedName>
        <fullName evidence="2">Uncharacterized protein</fullName>
    </submittedName>
</protein>
<reference evidence="2 3" key="1">
    <citation type="submission" date="2016-10" db="EMBL/GenBank/DDBJ databases">
        <title>Genome sequence of the basidiomycete white-rot fungus Trametes pubescens.</title>
        <authorList>
            <person name="Makela M.R."/>
            <person name="Granchi Z."/>
            <person name="Peng M."/>
            <person name="De Vries R.P."/>
            <person name="Grigoriev I."/>
            <person name="Riley R."/>
            <person name="Hilden K."/>
        </authorList>
    </citation>
    <scope>NUCLEOTIDE SEQUENCE [LARGE SCALE GENOMIC DNA]</scope>
    <source>
        <strain evidence="2 3">FBCC735</strain>
    </source>
</reference>
<dbReference type="Proteomes" id="UP000184267">
    <property type="component" value="Unassembled WGS sequence"/>
</dbReference>
<accession>A0A1M2V210</accession>
<sequence>MSMIMAESFDAPMTDSGDTDVSMYPGGMTADSWLSAEASMGDVAYSADTATFDYMQEGVEVEMLDDLDDDAAITEYEMADDGDGYYDHELEDVEVLDVSRGASIPPVGPADVSVDANAGNSEMMHVPPYDGGAPVASGSHYSVEPSRDDSALYSETHSTAHPEHPVEADALAETSAPLEGDVHHAVSASSPSAPDVSAVVEDNGAPAELPAFPTLNHAEDASTSTDPAASESHSVSEDRLLDPVLAGPSDVDHTSPVVPVDSADLHPGEESAHELAADDPHEISDGVYIDPPPPVLLSLPPSAEHAEYCLFNQPQSSTSPSTPGGSKSEPAAEPLRLLLHDRPTLYYEPLSSVFDALRHEECILNLPGSSDAELVLDAYELRLAICEDNVYAHEVTLHELDVIHGGSDLHGPLRLKLKFVAPRFVTRYHLLREQISRLNLTADGDELLSGVAASDPVYEQEYDVSHEAEVPHHHAEDGEARASVDEHYDGPIEGTEDGTHEELREGVDASEAEALAPNAGLTDNHVASERHEAVPEQLDGEDGTAALEGPSREATTAPPDVFEAERADLEHEHEQEDVGEGEGTLDANDVHEHADAGEGGDYVEHDEFPDDEDDFGDDLPEEIGGQTENEAYTHTGAVEDAPQDSAYAEEEGVDAHEDALEASSGDAGQGDPDAASLAQDDEGPLADGLDTNGHTDTFAHLDSADDYDELHLQDVGTGQHDDESTAAHPVTNEHSQNYEDDPLTNEESTTLSSEEDGLADDWDDDDDVLDVDAVPAPEVNQADALSRKSSSATLASKSSKRTYDEVELDDFDDDPSQLEAASTPAEDVPSGPPQ</sequence>
<feature type="region of interest" description="Disordered" evidence="1">
    <location>
        <begin position="217"/>
        <end position="270"/>
    </location>
</feature>
<dbReference type="AlphaFoldDB" id="A0A1M2V210"/>
<dbReference type="InterPro" id="IPR018822">
    <property type="entry name" value="UPF0646"/>
</dbReference>
<organism evidence="2 3">
    <name type="scientific">Trametes pubescens</name>
    <name type="common">White-rot fungus</name>
    <dbReference type="NCBI Taxonomy" id="154538"/>
    <lineage>
        <taxon>Eukaryota</taxon>
        <taxon>Fungi</taxon>
        <taxon>Dikarya</taxon>
        <taxon>Basidiomycota</taxon>
        <taxon>Agaricomycotina</taxon>
        <taxon>Agaricomycetes</taxon>
        <taxon>Polyporales</taxon>
        <taxon>Polyporaceae</taxon>
        <taxon>Trametes</taxon>
    </lineage>
</organism>
<feature type="compositionally biased region" description="Basic and acidic residues" evidence="1">
    <location>
        <begin position="497"/>
        <end position="507"/>
    </location>
</feature>
<gene>
    <name evidence="2" type="ORF">TRAPUB_7956</name>
</gene>
<feature type="compositionally biased region" description="Acidic residues" evidence="1">
    <location>
        <begin position="805"/>
        <end position="816"/>
    </location>
</feature>
<feature type="region of interest" description="Disordered" evidence="1">
    <location>
        <begin position="531"/>
        <end position="834"/>
    </location>
</feature>
<feature type="region of interest" description="Disordered" evidence="1">
    <location>
        <begin position="121"/>
        <end position="150"/>
    </location>
</feature>
<comment type="caution">
    <text evidence="2">The sequence shown here is derived from an EMBL/GenBank/DDBJ whole genome shotgun (WGS) entry which is preliminary data.</text>
</comment>
<dbReference type="OMA" id="DNLYCRE"/>
<feature type="region of interest" description="Disordered" evidence="1">
    <location>
        <begin position="463"/>
        <end position="507"/>
    </location>
</feature>
<feature type="compositionally biased region" description="Low complexity" evidence="1">
    <location>
        <begin position="787"/>
        <end position="797"/>
    </location>
</feature>
<dbReference type="Pfam" id="PF10336">
    <property type="entry name" value="DUF2420"/>
    <property type="match status" value="1"/>
</dbReference>
<dbReference type="STRING" id="154538.A0A1M2V210"/>
<dbReference type="EMBL" id="MNAD01001730">
    <property type="protein sequence ID" value="OJT01614.1"/>
    <property type="molecule type" value="Genomic_DNA"/>
</dbReference>
<feature type="compositionally biased region" description="Basic and acidic residues" evidence="1">
    <location>
        <begin position="463"/>
        <end position="490"/>
    </location>
</feature>
<feature type="compositionally biased region" description="Basic and acidic residues" evidence="1">
    <location>
        <begin position="563"/>
        <end position="576"/>
    </location>
</feature>
<feature type="compositionally biased region" description="Basic and acidic residues" evidence="1">
    <location>
        <begin position="588"/>
        <end position="606"/>
    </location>
</feature>
<proteinExistence type="predicted"/>
<evidence type="ECO:0000256" key="1">
    <source>
        <dbReference type="SAM" id="MobiDB-lite"/>
    </source>
</evidence>
<keyword evidence="3" id="KW-1185">Reference proteome</keyword>
<evidence type="ECO:0000313" key="3">
    <source>
        <dbReference type="Proteomes" id="UP000184267"/>
    </source>
</evidence>
<feature type="compositionally biased region" description="Polar residues" evidence="1">
    <location>
        <begin position="221"/>
        <end position="233"/>
    </location>
</feature>
<evidence type="ECO:0000313" key="2">
    <source>
        <dbReference type="EMBL" id="OJT01614.1"/>
    </source>
</evidence>
<dbReference type="OrthoDB" id="2507795at2759"/>
<name>A0A1M2V210_TRAPU</name>
<feature type="compositionally biased region" description="Acidic residues" evidence="1">
    <location>
        <begin position="607"/>
        <end position="621"/>
    </location>
</feature>